<dbReference type="SMART" id="SM00054">
    <property type="entry name" value="EFh"/>
    <property type="match status" value="3"/>
</dbReference>
<sequence length="218" mass="25691">MVILVVYRGPFLCCWKHVASEWPLCAAVFFCNVTWCLFLLWLKYMDVSRDFTLAPNTGYRLIKRTLQAEDISLLRNVFKEFDEGNKKYLSREDIKMSILCLFGYKPSKYETDRIMQAYSDEFNEEMGLTLESFIKAMTPKMAARDENEEIRLTFMAFDFSCHGFLTIADLKKVFKEVAPKFPEENIEVIFREVDQDGDGRVSFKDFEFMMKYDSDNLD</sequence>
<dbReference type="PANTHER" id="PTHR23048">
    <property type="entry name" value="MYOSIN LIGHT CHAIN 1, 3"/>
    <property type="match status" value="1"/>
</dbReference>
<dbReference type="PANTHER" id="PTHR23048:SF0">
    <property type="entry name" value="CALMODULIN LIKE 3"/>
    <property type="match status" value="1"/>
</dbReference>
<keyword evidence="2" id="KW-0106">Calcium</keyword>
<dbReference type="AlphaFoldDB" id="A0A6P7SVN4"/>
<feature type="transmembrane region" description="Helical" evidence="3">
    <location>
        <begin position="20"/>
        <end position="42"/>
    </location>
</feature>
<keyword evidence="3" id="KW-0812">Transmembrane</keyword>
<dbReference type="InterPro" id="IPR002048">
    <property type="entry name" value="EF_hand_dom"/>
</dbReference>
<dbReference type="InterPro" id="IPR011992">
    <property type="entry name" value="EF-hand-dom_pair"/>
</dbReference>
<dbReference type="PROSITE" id="PS50222">
    <property type="entry name" value="EF_HAND_2"/>
    <property type="match status" value="3"/>
</dbReference>
<dbReference type="RefSeq" id="XP_029642317.2">
    <property type="nucleotide sequence ID" value="XM_029786457.2"/>
</dbReference>
<dbReference type="Gene3D" id="1.10.238.10">
    <property type="entry name" value="EF-hand"/>
    <property type="match status" value="1"/>
</dbReference>
<dbReference type="FunFam" id="1.10.238.10:FF:000003">
    <property type="entry name" value="Calmodulin A"/>
    <property type="match status" value="1"/>
</dbReference>
<dbReference type="PROSITE" id="PS00018">
    <property type="entry name" value="EF_HAND_1"/>
    <property type="match status" value="1"/>
</dbReference>
<dbReference type="GO" id="GO:0005509">
    <property type="term" value="F:calcium ion binding"/>
    <property type="evidence" value="ECO:0007669"/>
    <property type="project" value="InterPro"/>
</dbReference>
<gene>
    <name evidence="6" type="primary">LOC115216976</name>
</gene>
<evidence type="ECO:0000256" key="1">
    <source>
        <dbReference type="ARBA" id="ARBA00022737"/>
    </source>
</evidence>
<evidence type="ECO:0000256" key="3">
    <source>
        <dbReference type="SAM" id="Phobius"/>
    </source>
</evidence>
<dbReference type="SUPFAM" id="SSF47473">
    <property type="entry name" value="EF-hand"/>
    <property type="match status" value="1"/>
</dbReference>
<keyword evidence="3" id="KW-1133">Transmembrane helix</keyword>
<reference evidence="6" key="1">
    <citation type="submission" date="2025-08" db="UniProtKB">
        <authorList>
            <consortium name="RefSeq"/>
        </authorList>
    </citation>
    <scope>IDENTIFICATION</scope>
</reference>
<feature type="domain" description="EF-hand" evidence="4">
    <location>
        <begin position="181"/>
        <end position="216"/>
    </location>
</feature>
<evidence type="ECO:0000313" key="6">
    <source>
        <dbReference type="RefSeq" id="XP_029642317.2"/>
    </source>
</evidence>
<dbReference type="InterPro" id="IPR050230">
    <property type="entry name" value="CALM/Myosin/TropC-like"/>
</dbReference>
<feature type="domain" description="EF-hand" evidence="4">
    <location>
        <begin position="145"/>
        <end position="180"/>
    </location>
</feature>
<proteinExistence type="predicted"/>
<evidence type="ECO:0000256" key="2">
    <source>
        <dbReference type="ARBA" id="ARBA00022837"/>
    </source>
</evidence>
<dbReference type="Pfam" id="PF13499">
    <property type="entry name" value="EF-hand_7"/>
    <property type="match status" value="1"/>
</dbReference>
<keyword evidence="3" id="KW-0472">Membrane</keyword>
<keyword evidence="1" id="KW-0677">Repeat</keyword>
<dbReference type="InterPro" id="IPR018247">
    <property type="entry name" value="EF_Hand_1_Ca_BS"/>
</dbReference>
<dbReference type="Proteomes" id="UP000515154">
    <property type="component" value="Linkage group LG11"/>
</dbReference>
<protein>
    <submittedName>
        <fullName evidence="6">EF-hand calcium-binding domain-containing protein 11-like isoform X1</fullName>
    </submittedName>
</protein>
<keyword evidence="5" id="KW-1185">Reference proteome</keyword>
<name>A0A6P7SVN4_9MOLL</name>
<dbReference type="CDD" id="cd00051">
    <property type="entry name" value="EFh"/>
    <property type="match status" value="1"/>
</dbReference>
<dbReference type="GO" id="GO:0016460">
    <property type="term" value="C:myosin II complex"/>
    <property type="evidence" value="ECO:0007669"/>
    <property type="project" value="TreeGrafter"/>
</dbReference>
<dbReference type="KEGG" id="osn:115216976"/>
<evidence type="ECO:0000259" key="4">
    <source>
        <dbReference type="PROSITE" id="PS50222"/>
    </source>
</evidence>
<evidence type="ECO:0000313" key="5">
    <source>
        <dbReference type="Proteomes" id="UP000515154"/>
    </source>
</evidence>
<feature type="domain" description="EF-hand" evidence="4">
    <location>
        <begin position="69"/>
        <end position="104"/>
    </location>
</feature>
<organism evidence="5 6">
    <name type="scientific">Octopus sinensis</name>
    <name type="common">East Asian common octopus</name>
    <dbReference type="NCBI Taxonomy" id="2607531"/>
    <lineage>
        <taxon>Eukaryota</taxon>
        <taxon>Metazoa</taxon>
        <taxon>Spiralia</taxon>
        <taxon>Lophotrochozoa</taxon>
        <taxon>Mollusca</taxon>
        <taxon>Cephalopoda</taxon>
        <taxon>Coleoidea</taxon>
        <taxon>Octopodiformes</taxon>
        <taxon>Octopoda</taxon>
        <taxon>Incirrata</taxon>
        <taxon>Octopodidae</taxon>
        <taxon>Octopus</taxon>
    </lineage>
</organism>
<accession>A0A6P7SVN4</accession>